<evidence type="ECO:0000313" key="2">
    <source>
        <dbReference type="EMBL" id="KKW36416.1"/>
    </source>
</evidence>
<name>A0A0G1XZL0_9BACT</name>
<protein>
    <submittedName>
        <fullName evidence="2">Uncharacterized protein</fullName>
    </submittedName>
</protein>
<accession>A0A0G1XZL0</accession>
<feature type="region of interest" description="Disordered" evidence="1">
    <location>
        <begin position="210"/>
        <end position="238"/>
    </location>
</feature>
<dbReference type="EMBL" id="LCRN01000026">
    <property type="protein sequence ID" value="KKW36416.1"/>
    <property type="molecule type" value="Genomic_DNA"/>
</dbReference>
<gene>
    <name evidence="2" type="ORF">UY82_C0026G0006</name>
</gene>
<organism evidence="2 3">
    <name type="scientific">Candidatus Uhrbacteria bacterium GW2011_GWC2_53_7</name>
    <dbReference type="NCBI Taxonomy" id="1618986"/>
    <lineage>
        <taxon>Bacteria</taxon>
        <taxon>Candidatus Uhriibacteriota</taxon>
    </lineage>
</organism>
<evidence type="ECO:0000256" key="1">
    <source>
        <dbReference type="SAM" id="MobiDB-lite"/>
    </source>
</evidence>
<comment type="caution">
    <text evidence="2">The sequence shown here is derived from an EMBL/GenBank/DDBJ whole genome shotgun (WGS) entry which is preliminary data.</text>
</comment>
<reference evidence="2 3" key="1">
    <citation type="journal article" date="2015" name="Nature">
        <title>rRNA introns, odd ribosomes, and small enigmatic genomes across a large radiation of phyla.</title>
        <authorList>
            <person name="Brown C.T."/>
            <person name="Hug L.A."/>
            <person name="Thomas B.C."/>
            <person name="Sharon I."/>
            <person name="Castelle C.J."/>
            <person name="Singh A."/>
            <person name="Wilkins M.J."/>
            <person name="Williams K.H."/>
            <person name="Banfield J.F."/>
        </authorList>
    </citation>
    <scope>NUCLEOTIDE SEQUENCE [LARGE SCALE GENOMIC DNA]</scope>
</reference>
<feature type="compositionally biased region" description="Basic and acidic residues" evidence="1">
    <location>
        <begin position="107"/>
        <end position="122"/>
    </location>
</feature>
<evidence type="ECO:0000313" key="3">
    <source>
        <dbReference type="Proteomes" id="UP000033865"/>
    </source>
</evidence>
<dbReference type="Proteomes" id="UP000033865">
    <property type="component" value="Unassembled WGS sequence"/>
</dbReference>
<sequence>MGGRTGTRGPRVGALLADEAGAVREQVLGQVGKNRPHLVTVELESVTDDLVLPTTVGVEDDLVGFAESLDIQKGSCSSVRGEELVRDRRLRPVPEGDGLLVRRGRRGERDGDVATHGVRSEGADDEADVGRSHHRASVRGVFDVAIFLGDFLGEAVVEDVRAVGLLRGDERVLDVGGRLEGAVGVVRSVVIVAGGVDDVVVGLDATVEGEVEGAEDAREREQAEEAGGGHGDSISRRGTSATLLACKHSRRTSRLLLSRIRVTRPPSF</sequence>
<feature type="region of interest" description="Disordered" evidence="1">
    <location>
        <begin position="104"/>
        <end position="128"/>
    </location>
</feature>
<proteinExistence type="predicted"/>
<dbReference type="AlphaFoldDB" id="A0A0G1XZL0"/>